<evidence type="ECO:0000259" key="3">
    <source>
        <dbReference type="Pfam" id="PF12552"/>
    </source>
</evidence>
<evidence type="ECO:0000313" key="6">
    <source>
        <dbReference type="Proteomes" id="UP001055439"/>
    </source>
</evidence>
<dbReference type="Proteomes" id="UP001055439">
    <property type="component" value="Chromosome 10"/>
</dbReference>
<dbReference type="EMBL" id="CP097503">
    <property type="protein sequence ID" value="URD84548.1"/>
    <property type="molecule type" value="Genomic_DNA"/>
</dbReference>
<feature type="domain" description="DUF4378" evidence="4">
    <location>
        <begin position="800"/>
        <end position="930"/>
    </location>
</feature>
<dbReference type="InterPro" id="IPR025486">
    <property type="entry name" value="DUF4378"/>
</dbReference>
<accession>A0A9E7EW31</accession>
<evidence type="ECO:0000259" key="4">
    <source>
        <dbReference type="Pfam" id="PF14309"/>
    </source>
</evidence>
<evidence type="ECO:0000259" key="2">
    <source>
        <dbReference type="Pfam" id="PF03016"/>
    </source>
</evidence>
<feature type="compositionally biased region" description="Basic and acidic residues" evidence="1">
    <location>
        <begin position="698"/>
        <end position="713"/>
    </location>
</feature>
<feature type="domain" description="Exostosin GT47" evidence="2">
    <location>
        <begin position="1121"/>
        <end position="1458"/>
    </location>
</feature>
<keyword evidence="5" id="KW-0328">Glycosyltransferase</keyword>
<feature type="region of interest" description="Disordered" evidence="1">
    <location>
        <begin position="646"/>
        <end position="667"/>
    </location>
</feature>
<proteinExistence type="predicted"/>
<organism evidence="5 6">
    <name type="scientific">Musa troglodytarum</name>
    <name type="common">fe'i banana</name>
    <dbReference type="NCBI Taxonomy" id="320322"/>
    <lineage>
        <taxon>Eukaryota</taxon>
        <taxon>Viridiplantae</taxon>
        <taxon>Streptophyta</taxon>
        <taxon>Embryophyta</taxon>
        <taxon>Tracheophyta</taxon>
        <taxon>Spermatophyta</taxon>
        <taxon>Magnoliopsida</taxon>
        <taxon>Liliopsida</taxon>
        <taxon>Zingiberales</taxon>
        <taxon>Musaceae</taxon>
        <taxon>Musa</taxon>
    </lineage>
</organism>
<feature type="region of interest" description="Disordered" evidence="1">
    <location>
        <begin position="1545"/>
        <end position="1581"/>
    </location>
</feature>
<name>A0A9E7EW31_9LILI</name>
<dbReference type="Pfam" id="PF03016">
    <property type="entry name" value="Exostosin_GT47"/>
    <property type="match status" value="1"/>
</dbReference>
<evidence type="ECO:0000313" key="5">
    <source>
        <dbReference type="EMBL" id="URD84548.1"/>
    </source>
</evidence>
<keyword evidence="6" id="KW-1185">Reference proteome</keyword>
<dbReference type="InterPro" id="IPR022212">
    <property type="entry name" value="DUF3741"/>
</dbReference>
<dbReference type="InterPro" id="IPR040911">
    <property type="entry name" value="Exostosin_GT47"/>
</dbReference>
<feature type="compositionally biased region" description="Basic and acidic residues" evidence="1">
    <location>
        <begin position="1545"/>
        <end position="1558"/>
    </location>
</feature>
<sequence>MAVSSRESPSRLKVPHVSKAFVFHVASADAAPNCKQTHLSCSLPHLPWAMEYGGGKREHAHDEAPTPLRLRGGENCGFITSVPNQNSSKKKSGGTPMKMLIAQEMSKETKSKRKPHSVVARLMGLDDDLTTQLSPVVSQRKLVVSQRKLLEGYPQTASAGVRRGHLQDDVFCNKQVPCELHQHDCLKMEHRYVSEVWKQPSQSRSRRCGESQNDVSMALVHKKFMEAKHLATDEKLIHSKEFQDALEVLNLNRDLFLEFLEEPNSLFSKQTFDLRSSPPPPQPNHITVLKPSKKAETKFEKMVKKQEGPEIKESGRETNNHHWNSTFNHLKAESFSQPTRIVVLKPSAGNPTKAPAPTTTMSPKQLAQGGDLGDGEAFGPKCIEEGTQQMQKILSGQRRDESLLSSVNSNSFGGDGSSFNLLETDYIEEDGGGFSDSDVAAPTSRHSWDRFNSPCSVSSFSRVSYSPESSVIREAKKRLSERWALVTSNDTSQEQLHLPKSSSTLGEVLAISDVKREECVDRYTVSGSRSCGGDDELRVPAFFVSVDGKENSGELSPGNLSRSKSVPVSCSAYKDIGLKYEGSDAQLCEPAVSEVSKTKHGKSSFRGRVSSFFFSRSKETRKRPVSSAMVGSSGADVVVSRTDEMLKSVHGSSSANSQVKDEEQSASTATPILVTNVSKKFTVSDKYLNSLQPMQAVEKSRTSDKSGKEEKLSPRQNYTNNLDQPSPTSILDAQFEDDVNGNLLQTSEANARQLISRASPIESVARTLSWDDTHLEMPLPEPSSFQGALSEADGADQDHFVFVQKLLSYAGLEKSDMMFTGWHSPDSPLDPVLLDKLLGLKEGESKCMEKNPTLRLLFDCVNLALLEVSWSTLMSVYPWNRASCGAQVNACASSALSEDVWGLLRDWSSGNWTVVFTENDIGSLVVDRVSRTEAGGNRFKIVLSVWLGNPDLGSDFRQNFFLLSHLDFGEGSVDAANWICSSQFDENSFLSDRSVELILGQNLMRRRSSAFNHQEEMEKANGKSPPSRLCFLATLSVMFWIMIFYFHFTVLSSNPISNPEQPVSFSSISAKPQRISEAYEALELPRMKAPTKSKPADARQAPEAFPFTRALRTIENKSDPCGGRYIYVHDLPSRFNADMLRDCRKLSLWINMCKFTSNAGMGPPLENSDGVFSNTGWYATNQFAVDVIFNNRMKQYECLTEDPSIAAAIFVPFYAGFDIARYLWGYNTSVRDAASLDLVEWLMKRPEWSVMGGRDHFLVAGRITWDFRRLTDSETDWGNKLLFLPAARNMSMLVVEASPWNANDFGIPYPTYFHPAKDADVFIWQDRMRMLERKFLFSFAGAPRPDNPESIRGKIIDQCKRSEVCKLLECDFGESKCHSPSSIMQMFQSSLFCLQPQGDSYTRRSAFDSMLAGCIPVFFHPGSAYIQYTWHLPRNYSTYSVFIPEDDIRKRSVSIEERLKQIPPHVVETMRETVISLIPSLIYADPRSKLETLKDAFDVAVQAIIDKVTRLRRDIIEGHEEKDFIEENSWKYALLEDGQRTVGPHEWDPFFSKPKDGNGDSVTSSAEAAKNSWKNEQRSQN</sequence>
<dbReference type="Pfam" id="PF14309">
    <property type="entry name" value="DUF4378"/>
    <property type="match status" value="1"/>
</dbReference>
<evidence type="ECO:0000256" key="1">
    <source>
        <dbReference type="SAM" id="MobiDB-lite"/>
    </source>
</evidence>
<protein>
    <submittedName>
        <fullName evidence="5">Xyloglucan galactosyltransferase KATAMARI1</fullName>
    </submittedName>
</protein>
<dbReference type="PANTHER" id="PTHR46634:SF3">
    <property type="entry name" value="M REDUCTASE II SUBUNIT GAMMA, PUTATIVE (DUF3741)-RELATED"/>
    <property type="match status" value="1"/>
</dbReference>
<dbReference type="OrthoDB" id="1932693at2759"/>
<feature type="domain" description="DUF3741" evidence="3">
    <location>
        <begin position="222"/>
        <end position="265"/>
    </location>
</feature>
<dbReference type="Pfam" id="PF12552">
    <property type="entry name" value="DUF3741"/>
    <property type="match status" value="1"/>
</dbReference>
<feature type="region of interest" description="Disordered" evidence="1">
    <location>
        <begin position="694"/>
        <end position="729"/>
    </location>
</feature>
<feature type="region of interest" description="Disordered" evidence="1">
    <location>
        <begin position="348"/>
        <end position="367"/>
    </location>
</feature>
<feature type="compositionally biased region" description="Polar residues" evidence="1">
    <location>
        <begin position="714"/>
        <end position="729"/>
    </location>
</feature>
<keyword evidence="5" id="KW-0808">Transferase</keyword>
<reference evidence="5" key="1">
    <citation type="submission" date="2022-05" db="EMBL/GenBank/DDBJ databases">
        <title>The Musa troglodytarum L. genome provides insights into the mechanism of non-climacteric behaviour and enrichment of carotenoids.</title>
        <authorList>
            <person name="Wang J."/>
        </authorList>
    </citation>
    <scope>NUCLEOTIDE SEQUENCE</scope>
    <source>
        <tissue evidence="5">Leaf</tissue>
    </source>
</reference>
<feature type="compositionally biased region" description="Polar residues" evidence="1">
    <location>
        <begin position="1560"/>
        <end position="1572"/>
    </location>
</feature>
<gene>
    <name evidence="5" type="ORF">MUK42_02855</name>
</gene>
<dbReference type="GO" id="GO:0016757">
    <property type="term" value="F:glycosyltransferase activity"/>
    <property type="evidence" value="ECO:0007669"/>
    <property type="project" value="UniProtKB-KW"/>
</dbReference>
<dbReference type="PANTHER" id="PTHR46634">
    <property type="entry name" value="M REDUCTASE II SUBUNIT GAMMA, PUTATIVE (DUF3741)-RELATED"/>
    <property type="match status" value="1"/>
</dbReference>